<accession>A0A545AIF9</accession>
<sequence>MDGALIQRAVFGLLGIALAVGGVFWAGAPLDRLADYRRVMESCASGGAECPPAETGRVTDRWREIPVHAGGGGVPSWGLRVERADGSEWTGPVDSAIEAAARVGDPVRLRTWQGRVVQVTVRGKTDSMTPPGAWGAVVPLLAGWAGLGLLVWRTLRQAVCWAVLGFGPATLVVDRAEYGDLLPPNYTGVFWICYAATALFCVAGLVSVSRRDAEVFPAGQVVG</sequence>
<comment type="caution">
    <text evidence="2">The sequence shown here is derived from an EMBL/GenBank/DDBJ whole genome shotgun (WGS) entry which is preliminary data.</text>
</comment>
<evidence type="ECO:0000313" key="2">
    <source>
        <dbReference type="EMBL" id="TQS40475.1"/>
    </source>
</evidence>
<evidence type="ECO:0000256" key="1">
    <source>
        <dbReference type="SAM" id="Phobius"/>
    </source>
</evidence>
<dbReference type="RefSeq" id="WP_142709107.1">
    <property type="nucleotide sequence ID" value="NZ_VIRS01000040.1"/>
</dbReference>
<name>A0A545AIF9_9ACTN</name>
<keyword evidence="1" id="KW-1133">Transmembrane helix</keyword>
<dbReference type="AlphaFoldDB" id="A0A545AIF9"/>
<reference evidence="2 3" key="1">
    <citation type="submission" date="2019-07" db="EMBL/GenBank/DDBJ databases">
        <title>Cryptosporangium phraense sp. nov., isolated from plant litter.</title>
        <authorList>
            <person name="Suriyachadkun C."/>
        </authorList>
    </citation>
    <scope>NUCLEOTIDE SEQUENCE [LARGE SCALE GENOMIC DNA]</scope>
    <source>
        <strain evidence="2 3">A-T 5661</strain>
    </source>
</reference>
<proteinExistence type="predicted"/>
<keyword evidence="1" id="KW-0472">Membrane</keyword>
<feature type="transmembrane region" description="Helical" evidence="1">
    <location>
        <begin position="188"/>
        <end position="208"/>
    </location>
</feature>
<feature type="transmembrane region" description="Helical" evidence="1">
    <location>
        <begin position="159"/>
        <end position="176"/>
    </location>
</feature>
<dbReference type="InParanoid" id="A0A545AIF9"/>
<gene>
    <name evidence="2" type="ORF">FL583_34615</name>
</gene>
<keyword evidence="3" id="KW-1185">Reference proteome</keyword>
<keyword evidence="1" id="KW-0812">Transmembrane</keyword>
<organism evidence="2 3">
    <name type="scientific">Cryptosporangium phraense</name>
    <dbReference type="NCBI Taxonomy" id="2593070"/>
    <lineage>
        <taxon>Bacteria</taxon>
        <taxon>Bacillati</taxon>
        <taxon>Actinomycetota</taxon>
        <taxon>Actinomycetes</taxon>
        <taxon>Cryptosporangiales</taxon>
        <taxon>Cryptosporangiaceae</taxon>
        <taxon>Cryptosporangium</taxon>
    </lineage>
</organism>
<dbReference type="Proteomes" id="UP000317982">
    <property type="component" value="Unassembled WGS sequence"/>
</dbReference>
<evidence type="ECO:0000313" key="3">
    <source>
        <dbReference type="Proteomes" id="UP000317982"/>
    </source>
</evidence>
<dbReference type="OrthoDB" id="4099382at2"/>
<dbReference type="EMBL" id="VIRS01000040">
    <property type="protein sequence ID" value="TQS40475.1"/>
    <property type="molecule type" value="Genomic_DNA"/>
</dbReference>
<protein>
    <submittedName>
        <fullName evidence="2">Uncharacterized protein</fullName>
    </submittedName>
</protein>
<feature type="transmembrane region" description="Helical" evidence="1">
    <location>
        <begin position="132"/>
        <end position="152"/>
    </location>
</feature>
<feature type="transmembrane region" description="Helical" evidence="1">
    <location>
        <begin position="9"/>
        <end position="28"/>
    </location>
</feature>